<keyword evidence="2" id="KW-1185">Reference proteome</keyword>
<protein>
    <submittedName>
        <fullName evidence="1">Uncharacterized protein</fullName>
    </submittedName>
</protein>
<organism evidence="1 2">
    <name type="scientific">Melaminivora alkalimesophila</name>
    <dbReference type="NCBI Taxonomy" id="1165852"/>
    <lineage>
        <taxon>Bacteria</taxon>
        <taxon>Pseudomonadati</taxon>
        <taxon>Pseudomonadota</taxon>
        <taxon>Betaproteobacteria</taxon>
        <taxon>Burkholderiales</taxon>
        <taxon>Comamonadaceae</taxon>
        <taxon>Melaminivora</taxon>
    </lineage>
</organism>
<accession>A0A317RA85</accession>
<dbReference type="RefSeq" id="WP_241209519.1">
    <property type="nucleotide sequence ID" value="NZ_ALEE01000285.1"/>
</dbReference>
<gene>
    <name evidence="1" type="ORF">DFR36_10918</name>
</gene>
<dbReference type="AlphaFoldDB" id="A0A317RA85"/>
<reference evidence="1 2" key="1">
    <citation type="submission" date="2018-05" db="EMBL/GenBank/DDBJ databases">
        <title>Genomic Encyclopedia of Type Strains, Phase IV (KMG-IV): sequencing the most valuable type-strain genomes for metagenomic binning, comparative biology and taxonomic classification.</title>
        <authorList>
            <person name="Goeker M."/>
        </authorList>
    </citation>
    <scope>NUCLEOTIDE SEQUENCE [LARGE SCALE GENOMIC DNA]</scope>
    <source>
        <strain evidence="1 2">DSM 26006</strain>
    </source>
</reference>
<dbReference type="Proteomes" id="UP000246483">
    <property type="component" value="Unassembled WGS sequence"/>
</dbReference>
<sequence length="89" mass="10076">MGFFSRLFQPRRDGLQATSDWTSLPQDDASELVLFDEEAGRLLEQFDIDAAIVGHERWLPWLGAVLQGQRDGERLRAEVVADDRCSELG</sequence>
<evidence type="ECO:0000313" key="2">
    <source>
        <dbReference type="Proteomes" id="UP000246483"/>
    </source>
</evidence>
<comment type="caution">
    <text evidence="1">The sequence shown here is derived from an EMBL/GenBank/DDBJ whole genome shotgun (WGS) entry which is preliminary data.</text>
</comment>
<name>A0A317RA85_9BURK</name>
<evidence type="ECO:0000313" key="1">
    <source>
        <dbReference type="EMBL" id="PWW43667.1"/>
    </source>
</evidence>
<dbReference type="EMBL" id="QGUB01000009">
    <property type="protein sequence ID" value="PWW43667.1"/>
    <property type="molecule type" value="Genomic_DNA"/>
</dbReference>
<proteinExistence type="predicted"/>